<keyword evidence="1" id="KW-0378">Hydrolase</keyword>
<dbReference type="Gene3D" id="2.30.110.10">
    <property type="entry name" value="Electron Transport, Fmn-binding Protein, Chain A"/>
    <property type="match status" value="1"/>
</dbReference>
<keyword evidence="1" id="KW-0645">Protease</keyword>
<protein>
    <submittedName>
        <fullName evidence="1">Protease synthase and sporulation protein PAI 2</fullName>
    </submittedName>
</protein>
<proteinExistence type="predicted"/>
<reference evidence="1 2" key="1">
    <citation type="submission" date="2015-09" db="EMBL/GenBank/DDBJ databases">
        <authorList>
            <consortium name="Swine Surveillance"/>
        </authorList>
    </citation>
    <scope>NUCLEOTIDE SEQUENCE [LARGE SCALE GENOMIC DNA]</scope>
    <source>
        <strain evidence="1 2">CECT 5294</strain>
    </source>
</reference>
<dbReference type="AlphaFoldDB" id="A0A0P1F1Z9"/>
<dbReference type="STRING" id="266809.PM03_00145"/>
<name>A0A0P1F1Z9_9RHOB</name>
<dbReference type="GO" id="GO:0006508">
    <property type="term" value="P:proteolysis"/>
    <property type="evidence" value="ECO:0007669"/>
    <property type="project" value="UniProtKB-KW"/>
</dbReference>
<accession>A0A0P1F1Z9</accession>
<sequence>MHPNPAFRKSSDTRNRDYARERGFGVLSLNGSHGPLISHVPFLLNAEGDSLDLHLVRSNPILRQLKDGAQPAVIAVAGPDGYVSPDWYEVPDQAPTWNYVAVHLRGTLDVLPQEAMHEMLNRQSAHFEALLPHKTPWTTDKMTPEVLESMMRQIVPCRMAVTTTEGTWKLNQNKPDDVRLRAADQMEAFGTGSEVRLLAALMRGPFSP</sequence>
<evidence type="ECO:0000313" key="2">
    <source>
        <dbReference type="Proteomes" id="UP000051298"/>
    </source>
</evidence>
<dbReference type="InterPro" id="IPR012349">
    <property type="entry name" value="Split_barrel_FMN-bd"/>
</dbReference>
<dbReference type="InterPro" id="IPR007396">
    <property type="entry name" value="TR_PAI2-type"/>
</dbReference>
<organism evidence="1 2">
    <name type="scientific">Thalassobacter stenotrophicus</name>
    <dbReference type="NCBI Taxonomy" id="266809"/>
    <lineage>
        <taxon>Bacteria</taxon>
        <taxon>Pseudomonadati</taxon>
        <taxon>Pseudomonadota</taxon>
        <taxon>Alphaproteobacteria</taxon>
        <taxon>Rhodobacterales</taxon>
        <taxon>Roseobacteraceae</taxon>
        <taxon>Thalassobacter</taxon>
    </lineage>
</organism>
<dbReference type="eggNOG" id="COG2808">
    <property type="taxonomic scope" value="Bacteria"/>
</dbReference>
<dbReference type="PANTHER" id="PTHR35802">
    <property type="entry name" value="PROTEASE SYNTHASE AND SPORULATION PROTEIN PAI 2"/>
    <property type="match status" value="1"/>
</dbReference>
<dbReference type="Pfam" id="PF04299">
    <property type="entry name" value="FMN_bind_2"/>
    <property type="match status" value="1"/>
</dbReference>
<dbReference type="SUPFAM" id="SSF50475">
    <property type="entry name" value="FMN-binding split barrel"/>
    <property type="match status" value="1"/>
</dbReference>
<dbReference type="EMBL" id="CYRX01000033">
    <property type="protein sequence ID" value="CUH61636.1"/>
    <property type="molecule type" value="Genomic_DNA"/>
</dbReference>
<dbReference type="PIRSF" id="PIRSF010372">
    <property type="entry name" value="PaiB"/>
    <property type="match status" value="1"/>
</dbReference>
<evidence type="ECO:0000313" key="1">
    <source>
        <dbReference type="EMBL" id="CUH61636.1"/>
    </source>
</evidence>
<dbReference type="Proteomes" id="UP000051298">
    <property type="component" value="Unassembled WGS sequence"/>
</dbReference>
<dbReference type="PANTHER" id="PTHR35802:SF1">
    <property type="entry name" value="PROTEASE SYNTHASE AND SPORULATION PROTEIN PAI 2"/>
    <property type="match status" value="1"/>
</dbReference>
<gene>
    <name evidence="1" type="primary">paiB</name>
    <name evidence="1" type="ORF">THS5294_02948</name>
</gene>
<dbReference type="GO" id="GO:0008233">
    <property type="term" value="F:peptidase activity"/>
    <property type="evidence" value="ECO:0007669"/>
    <property type="project" value="UniProtKB-KW"/>
</dbReference>
<dbReference type="RefSeq" id="WP_058124318.1">
    <property type="nucleotide sequence ID" value="NZ_CYRX01000033.1"/>
</dbReference>